<dbReference type="EMBL" id="BTGD01000005">
    <property type="protein sequence ID" value="GMM55504.1"/>
    <property type="molecule type" value="Genomic_DNA"/>
</dbReference>
<sequence length="152" mass="17331">MNHNAKSREDPVRCRVLAQVVDIQDLDPRNEVDNTFHLCNIKLRNLPIFESVSSSPFTPSDITVRMDPHVYESVFLDQGVFIQTGSACDISLVLWHNHGQKELDSDIWEAVDLSILSLSDLKEYHDFFTTQDGKLFLSLSNPCMPFDYAAEN</sequence>
<comment type="caution">
    <text evidence="1">The sequence shown here is derived from an EMBL/GenBank/DDBJ whole genome shotgun (WGS) entry which is preliminary data.</text>
</comment>
<gene>
    <name evidence="1" type="ORF">DAKH74_021200</name>
</gene>
<protein>
    <submittedName>
        <fullName evidence="1">Uncharacterized protein</fullName>
    </submittedName>
</protein>
<organism evidence="1 2">
    <name type="scientific">Maudiozyma humilis</name>
    <name type="common">Sour dough yeast</name>
    <name type="synonym">Kazachstania humilis</name>
    <dbReference type="NCBI Taxonomy" id="51915"/>
    <lineage>
        <taxon>Eukaryota</taxon>
        <taxon>Fungi</taxon>
        <taxon>Dikarya</taxon>
        <taxon>Ascomycota</taxon>
        <taxon>Saccharomycotina</taxon>
        <taxon>Saccharomycetes</taxon>
        <taxon>Saccharomycetales</taxon>
        <taxon>Saccharomycetaceae</taxon>
        <taxon>Maudiozyma</taxon>
    </lineage>
</organism>
<keyword evidence="2" id="KW-1185">Reference proteome</keyword>
<reference evidence="1 2" key="1">
    <citation type="journal article" date="2023" name="Elife">
        <title>Identification of key yeast species and microbe-microbe interactions impacting larval growth of Drosophila in the wild.</title>
        <authorList>
            <person name="Mure A."/>
            <person name="Sugiura Y."/>
            <person name="Maeda R."/>
            <person name="Honda K."/>
            <person name="Sakurai N."/>
            <person name="Takahashi Y."/>
            <person name="Watada M."/>
            <person name="Katoh T."/>
            <person name="Gotoh A."/>
            <person name="Gotoh Y."/>
            <person name="Taniguchi I."/>
            <person name="Nakamura K."/>
            <person name="Hayashi T."/>
            <person name="Katayama T."/>
            <person name="Uemura T."/>
            <person name="Hattori Y."/>
        </authorList>
    </citation>
    <scope>NUCLEOTIDE SEQUENCE [LARGE SCALE GENOMIC DNA]</scope>
    <source>
        <strain evidence="1 2">KH-74</strain>
    </source>
</reference>
<evidence type="ECO:0000313" key="1">
    <source>
        <dbReference type="EMBL" id="GMM55504.1"/>
    </source>
</evidence>
<accession>A0AAV5RYA2</accession>
<dbReference type="AlphaFoldDB" id="A0AAV5RYA2"/>
<name>A0AAV5RYA2_MAUHU</name>
<evidence type="ECO:0000313" key="2">
    <source>
        <dbReference type="Proteomes" id="UP001377567"/>
    </source>
</evidence>
<dbReference type="Proteomes" id="UP001377567">
    <property type="component" value="Unassembled WGS sequence"/>
</dbReference>
<proteinExistence type="predicted"/>